<reference evidence="2 3" key="1">
    <citation type="submission" date="2012-03" db="EMBL/GenBank/DDBJ databases">
        <title>The Genome Sequence of Bartonella rattimassiliensis 15908.</title>
        <authorList>
            <consortium name="The Broad Institute Genome Sequencing Platform"/>
            <consortium name="The Broad Institute Genome Sequencing Center for Infectious Disease"/>
            <person name="Feldgarden M."/>
            <person name="Kirby J."/>
            <person name="Kosoy M."/>
            <person name="Birtles R."/>
            <person name="Probert W.S."/>
            <person name="Chiaraviglio L."/>
            <person name="Young S.K."/>
            <person name="Zeng Q."/>
            <person name="Gargeya S."/>
            <person name="Fitzgerald M."/>
            <person name="Haas B."/>
            <person name="Abouelleil A."/>
            <person name="Alvarado L."/>
            <person name="Arachchi H.M."/>
            <person name="Berlin A."/>
            <person name="Chapman S.B."/>
            <person name="Gearin G."/>
            <person name="Goldberg J."/>
            <person name="Griggs A."/>
            <person name="Gujja S."/>
            <person name="Hansen M."/>
            <person name="Heiman D."/>
            <person name="Howarth C."/>
            <person name="Larimer J."/>
            <person name="Lui A."/>
            <person name="MacDonald P.J.P."/>
            <person name="McCowen C."/>
            <person name="Montmayeur A."/>
            <person name="Murphy C."/>
            <person name="Neiman D."/>
            <person name="Pearson M."/>
            <person name="Priest M."/>
            <person name="Roberts A."/>
            <person name="Saif S."/>
            <person name="Shea T."/>
            <person name="Sisk P."/>
            <person name="Stolte C."/>
            <person name="Sykes S."/>
            <person name="Wortman J."/>
            <person name="Nusbaum C."/>
            <person name="Birren B."/>
        </authorList>
    </citation>
    <scope>NUCLEOTIDE SEQUENCE [LARGE SCALE GENOMIC DNA]</scope>
    <source>
        <strain evidence="2 3">15908</strain>
    </source>
</reference>
<proteinExistence type="predicted"/>
<evidence type="ECO:0000313" key="2">
    <source>
        <dbReference type="EMBL" id="EJF87797.1"/>
    </source>
</evidence>
<gene>
    <name evidence="2" type="ORF">MCY_00098</name>
</gene>
<dbReference type="InterPro" id="IPR011990">
    <property type="entry name" value="TPR-like_helical_dom_sf"/>
</dbReference>
<dbReference type="STRING" id="1094556.MCY_00098"/>
<dbReference type="eggNOG" id="COG1729">
    <property type="taxonomic scope" value="Bacteria"/>
</dbReference>
<sequence>SDAADKAASDAVKQASDAADKAASDAVEETSDVAEYKGIILENQQALFQGYDLDKLLHKIQGVLEHNNLKNVNKQFHRLFDKKDSVVYTCSLEKSALDEKSQNVKRDIEQKHSEANQSADDTLSSSKVLYKEGYDFIRSANYVEAEKNFCTFQSRYKKDSLSDDALFWLAESLLGQKRYHEAAQVYLTAWYADKKKLYTSEILLKLARSMVALEVNKEECALFAKKSGHHQVLESVFCKSAK</sequence>
<dbReference type="PATRIC" id="fig|1094556.3.peg.148"/>
<dbReference type="AlphaFoldDB" id="J1JSF4"/>
<feature type="non-terminal residue" evidence="2">
    <location>
        <position position="1"/>
    </location>
</feature>
<protein>
    <recommendedName>
        <fullName evidence="4">Tol-pal system protein YbgF</fullName>
    </recommendedName>
</protein>
<evidence type="ECO:0000256" key="1">
    <source>
        <dbReference type="SAM" id="MobiDB-lite"/>
    </source>
</evidence>
<evidence type="ECO:0000313" key="3">
    <source>
        <dbReference type="Proteomes" id="UP000001077"/>
    </source>
</evidence>
<feature type="region of interest" description="Disordered" evidence="1">
    <location>
        <begin position="1"/>
        <end position="27"/>
    </location>
</feature>
<dbReference type="HOGENOM" id="CLU_072715_0_0_5"/>
<dbReference type="SUPFAM" id="SSF48452">
    <property type="entry name" value="TPR-like"/>
    <property type="match status" value="1"/>
</dbReference>
<accession>J1JSF4</accession>
<organism evidence="2 3">
    <name type="scientific">Bartonella rattimassiliensis 15908</name>
    <dbReference type="NCBI Taxonomy" id="1094556"/>
    <lineage>
        <taxon>Bacteria</taxon>
        <taxon>Pseudomonadati</taxon>
        <taxon>Pseudomonadota</taxon>
        <taxon>Alphaproteobacteria</taxon>
        <taxon>Hyphomicrobiales</taxon>
        <taxon>Bartonellaceae</taxon>
        <taxon>Bartonella</taxon>
    </lineage>
</organism>
<dbReference type="Gene3D" id="1.25.40.10">
    <property type="entry name" value="Tetratricopeptide repeat domain"/>
    <property type="match status" value="1"/>
</dbReference>
<evidence type="ECO:0008006" key="4">
    <source>
        <dbReference type="Google" id="ProtNLM"/>
    </source>
</evidence>
<dbReference type="Proteomes" id="UP000001077">
    <property type="component" value="Unassembled WGS sequence"/>
</dbReference>
<name>J1JSF4_9HYPH</name>
<keyword evidence="3" id="KW-1185">Reference proteome</keyword>
<comment type="caution">
    <text evidence="2">The sequence shown here is derived from an EMBL/GenBank/DDBJ whole genome shotgun (WGS) entry which is preliminary data.</text>
</comment>
<dbReference type="EMBL" id="AILY01000004">
    <property type="protein sequence ID" value="EJF87797.1"/>
    <property type="molecule type" value="Genomic_DNA"/>
</dbReference>